<gene>
    <name evidence="1" type="ORF">S03H2_68957</name>
</gene>
<dbReference type="Pfam" id="PF05063">
    <property type="entry name" value="MT-A70"/>
    <property type="match status" value="1"/>
</dbReference>
<feature type="non-terminal residue" evidence="1">
    <location>
        <position position="1"/>
    </location>
</feature>
<dbReference type="GO" id="GO:0032259">
    <property type="term" value="P:methylation"/>
    <property type="evidence" value="ECO:0007669"/>
    <property type="project" value="InterPro"/>
</dbReference>
<reference evidence="1" key="1">
    <citation type="journal article" date="2014" name="Front. Microbiol.">
        <title>High frequency of phylogenetically diverse reductive dehalogenase-homologous genes in deep subseafloor sedimentary metagenomes.</title>
        <authorList>
            <person name="Kawai M."/>
            <person name="Futagami T."/>
            <person name="Toyoda A."/>
            <person name="Takaki Y."/>
            <person name="Nishi S."/>
            <person name="Hori S."/>
            <person name="Arai W."/>
            <person name="Tsubouchi T."/>
            <person name="Morono Y."/>
            <person name="Uchiyama I."/>
            <person name="Ito T."/>
            <person name="Fujiyama A."/>
            <person name="Inagaki F."/>
            <person name="Takami H."/>
        </authorList>
    </citation>
    <scope>NUCLEOTIDE SEQUENCE</scope>
    <source>
        <strain evidence="1">Expedition CK06-06</strain>
    </source>
</reference>
<dbReference type="PROSITE" id="PS51143">
    <property type="entry name" value="MT_A70"/>
    <property type="match status" value="1"/>
</dbReference>
<dbReference type="GO" id="GO:0003676">
    <property type="term" value="F:nucleic acid binding"/>
    <property type="evidence" value="ECO:0007669"/>
    <property type="project" value="InterPro"/>
</dbReference>
<dbReference type="InterPro" id="IPR002052">
    <property type="entry name" value="DNA_methylase_N6_adenine_CS"/>
</dbReference>
<feature type="non-terminal residue" evidence="1">
    <location>
        <position position="150"/>
    </location>
</feature>
<comment type="caution">
    <text evidence="1">The sequence shown here is derived from an EMBL/GenBank/DDBJ whole genome shotgun (WGS) entry which is preliminary data.</text>
</comment>
<dbReference type="GO" id="GO:0008168">
    <property type="term" value="F:methyltransferase activity"/>
    <property type="evidence" value="ECO:0007669"/>
    <property type="project" value="InterPro"/>
</dbReference>
<dbReference type="InterPro" id="IPR007757">
    <property type="entry name" value="MT-A70-like"/>
</dbReference>
<dbReference type="PROSITE" id="PS00092">
    <property type="entry name" value="N6_MTASE"/>
    <property type="match status" value="1"/>
</dbReference>
<dbReference type="EMBL" id="BARU01045449">
    <property type="protein sequence ID" value="GAH93415.1"/>
    <property type="molecule type" value="Genomic_DNA"/>
</dbReference>
<evidence type="ECO:0000313" key="1">
    <source>
        <dbReference type="EMBL" id="GAH93415.1"/>
    </source>
</evidence>
<sequence length="150" mass="17218">IRENKLMKSHAEAIAPIKDQQRQTEIAKPIIEGKIGGYKTFEYISKAKANPELKPSTIAIQTAYSINLDKTNGQTILNELKRQQVEPLELPQGKFRTIVIDPPWPVEKLLREERPNQFDIDYPTMYIEEIIALPISDLASEEGCHIYLWT</sequence>
<name>X1KIG4_9ZZZZ</name>
<proteinExistence type="predicted"/>
<accession>X1KIG4</accession>
<dbReference type="AlphaFoldDB" id="X1KIG4"/>
<evidence type="ECO:0008006" key="2">
    <source>
        <dbReference type="Google" id="ProtNLM"/>
    </source>
</evidence>
<protein>
    <recommendedName>
        <fullName evidence="2">Methyltransferase</fullName>
    </recommendedName>
</protein>
<organism evidence="1">
    <name type="scientific">marine sediment metagenome</name>
    <dbReference type="NCBI Taxonomy" id="412755"/>
    <lineage>
        <taxon>unclassified sequences</taxon>
        <taxon>metagenomes</taxon>
        <taxon>ecological metagenomes</taxon>
    </lineage>
</organism>